<evidence type="ECO:0000256" key="3">
    <source>
        <dbReference type="ARBA" id="ARBA00022723"/>
    </source>
</evidence>
<comment type="subcellular location">
    <subcellularLocation>
        <location evidence="8">Cytoplasm</location>
    </subcellularLocation>
</comment>
<dbReference type="Gene3D" id="3.40.440.10">
    <property type="entry name" value="Adenylosuccinate Synthetase, subunit A, domain 1"/>
    <property type="match status" value="1"/>
</dbReference>
<dbReference type="SUPFAM" id="SSF52540">
    <property type="entry name" value="P-loop containing nucleoside triphosphate hydrolases"/>
    <property type="match status" value="1"/>
</dbReference>
<comment type="function">
    <text evidence="8">Plays an important role in the de novo pathway of purine nucleotide biosynthesis. Catalyzes the first committed step in the biosynthesis of AMP from IMP.</text>
</comment>
<reference evidence="9 10" key="1">
    <citation type="journal article" date="2016" name="Nat. Commun.">
        <title>Thousands of microbial genomes shed light on interconnected biogeochemical processes in an aquifer system.</title>
        <authorList>
            <person name="Anantharaman K."/>
            <person name="Brown C.T."/>
            <person name="Hug L.A."/>
            <person name="Sharon I."/>
            <person name="Castelle C.J."/>
            <person name="Probst A.J."/>
            <person name="Thomas B.C."/>
            <person name="Singh A."/>
            <person name="Wilkins M.J."/>
            <person name="Karaoz U."/>
            <person name="Brodie E.L."/>
            <person name="Williams K.H."/>
            <person name="Hubbard S.S."/>
            <person name="Banfield J.F."/>
        </authorList>
    </citation>
    <scope>NUCLEOTIDE SEQUENCE [LARGE SCALE GENOMIC DNA]</scope>
</reference>
<dbReference type="InterPro" id="IPR001114">
    <property type="entry name" value="Adenylosuccinate_synthetase"/>
</dbReference>
<comment type="similarity">
    <text evidence="8">Belongs to the adenylosuccinate synthetase family.</text>
</comment>
<feature type="binding site" evidence="8">
    <location>
        <begin position="300"/>
        <end position="306"/>
    </location>
    <ligand>
        <name>substrate</name>
    </ligand>
</feature>
<dbReference type="Gene3D" id="1.10.300.10">
    <property type="entry name" value="Adenylosuccinate Synthetase, subunit A, domain 2"/>
    <property type="match status" value="1"/>
</dbReference>
<feature type="binding site" description="in other chain" evidence="8">
    <location>
        <position position="304"/>
    </location>
    <ligand>
        <name>IMP</name>
        <dbReference type="ChEBI" id="CHEBI:58053"/>
        <note>ligand shared between dimeric partners</note>
    </ligand>
</feature>
<protein>
    <recommendedName>
        <fullName evidence="8">Adenylosuccinate synthetase</fullName>
        <shortName evidence="8">AMPSase</shortName>
        <shortName evidence="8">AdSS</shortName>
        <ecNumber evidence="8">6.3.4.4</ecNumber>
    </recommendedName>
    <alternativeName>
        <fullName evidence="8">IMP--aspartate ligase</fullName>
    </alternativeName>
</protein>
<keyword evidence="6 8" id="KW-0460">Magnesium</keyword>
<dbReference type="GO" id="GO:0005525">
    <property type="term" value="F:GTP binding"/>
    <property type="evidence" value="ECO:0007669"/>
    <property type="project" value="UniProtKB-UniRule"/>
</dbReference>
<feature type="binding site" description="in other chain" evidence="8">
    <location>
        <position position="240"/>
    </location>
    <ligand>
        <name>IMP</name>
        <dbReference type="ChEBI" id="CHEBI:58053"/>
        <note>ligand shared between dimeric partners</note>
    </ligand>
</feature>
<feature type="binding site" evidence="8">
    <location>
        <position position="22"/>
    </location>
    <ligand>
        <name>Mg(2+)</name>
        <dbReference type="ChEBI" id="CHEBI:18420"/>
    </ligand>
</feature>
<comment type="pathway">
    <text evidence="8">Purine metabolism; AMP biosynthesis via de novo pathway; AMP from IMP: step 1/2.</text>
</comment>
<comment type="cofactor">
    <cofactor evidence="8">
        <name>Mg(2+)</name>
        <dbReference type="ChEBI" id="CHEBI:18420"/>
    </cofactor>
    <text evidence="8">Binds 1 Mg(2+) ion per subunit.</text>
</comment>
<dbReference type="GO" id="GO:0005737">
    <property type="term" value="C:cytoplasm"/>
    <property type="evidence" value="ECO:0007669"/>
    <property type="project" value="UniProtKB-SubCell"/>
</dbReference>
<feature type="binding site" evidence="8">
    <location>
        <begin position="332"/>
        <end position="334"/>
    </location>
    <ligand>
        <name>GTP</name>
        <dbReference type="ChEBI" id="CHEBI:37565"/>
    </ligand>
</feature>
<feature type="active site" description="Proton acceptor" evidence="8">
    <location>
        <position position="22"/>
    </location>
</feature>
<dbReference type="GO" id="GO:0044208">
    <property type="term" value="P:'de novo' AMP biosynthetic process"/>
    <property type="evidence" value="ECO:0007669"/>
    <property type="project" value="UniProtKB-UniRule"/>
</dbReference>
<feature type="binding site" evidence="8">
    <location>
        <begin position="414"/>
        <end position="416"/>
    </location>
    <ligand>
        <name>GTP</name>
        <dbReference type="ChEBI" id="CHEBI:37565"/>
    </ligand>
</feature>
<evidence type="ECO:0000313" key="10">
    <source>
        <dbReference type="Proteomes" id="UP000178336"/>
    </source>
</evidence>
<dbReference type="EMBL" id="MFBN01000036">
    <property type="protein sequence ID" value="OGD94894.1"/>
    <property type="molecule type" value="Genomic_DNA"/>
</dbReference>
<evidence type="ECO:0000256" key="2">
    <source>
        <dbReference type="ARBA" id="ARBA00022598"/>
    </source>
</evidence>
<dbReference type="HAMAP" id="MF_00011">
    <property type="entry name" value="Adenylosucc_synth"/>
    <property type="match status" value="1"/>
</dbReference>
<feature type="binding site" description="in other chain" evidence="8">
    <location>
        <begin position="47"/>
        <end position="50"/>
    </location>
    <ligand>
        <name>IMP</name>
        <dbReference type="ChEBI" id="CHEBI:58053"/>
        <note>ligand shared between dimeric partners</note>
    </ligand>
</feature>
<dbReference type="Proteomes" id="UP000178336">
    <property type="component" value="Unassembled WGS sequence"/>
</dbReference>
<sequence length="425" mass="47162">MNRKSLKDWTGTAAVIGADFGDSGKGRLIDELATRAHIVARYNGGSNAGHTVKNKYGKFALHIMPSGIFNPKTICLIGKGVAANLESLVLEMETVKKVGVSLQNLLIDEQATITMPWHLMRDGLREKLRKAKIGTTGSGVGPTYADRAERVGLRVKDLISADFKEKLFEEIKIQNKFFNLKLSGADIFKKYQNFAKMIKPYVGQTIALVKRAQKEKKNILFEGAQGFFLDIDSGTYPYVTSSNPGIVGIMRSFVVHPSEIDQVVGITKSYITRVGEGPLPTELKGRLKDKIIERGHEYGTTTGRQRRPGWLDLVLIKAAILDNKLTSLALTKLDVLSNLPEIKICTLYKKANKLFEYQSGDAEYLADCQPVYESLPGWSEDISGIRKFQSLPKNAQKFVKFIEKKIEVPVNFISVGPARGDAIYT</sequence>
<dbReference type="InterPro" id="IPR042110">
    <property type="entry name" value="Adenylosuccinate_synth_dom2"/>
</dbReference>
<keyword evidence="4 8" id="KW-0547">Nucleotide-binding</keyword>
<feature type="binding site" evidence="8">
    <location>
        <position position="306"/>
    </location>
    <ligand>
        <name>GTP</name>
        <dbReference type="ChEBI" id="CHEBI:37565"/>
    </ligand>
</feature>
<comment type="subunit">
    <text evidence="1 8">Homodimer.</text>
</comment>
<feature type="binding site" evidence="8">
    <location>
        <position position="150"/>
    </location>
    <ligand>
        <name>IMP</name>
        <dbReference type="ChEBI" id="CHEBI:58053"/>
        <note>ligand shared between dimeric partners</note>
    </ligand>
</feature>
<dbReference type="EC" id="6.3.4.4" evidence="8"/>
<dbReference type="InterPro" id="IPR042111">
    <property type="entry name" value="Adenylosuccinate_synth_dom3"/>
</dbReference>
<comment type="caution">
    <text evidence="9">The sequence shown here is derived from an EMBL/GenBank/DDBJ whole genome shotgun (WGS) entry which is preliminary data.</text>
</comment>
<evidence type="ECO:0000256" key="5">
    <source>
        <dbReference type="ARBA" id="ARBA00022755"/>
    </source>
</evidence>
<keyword evidence="2 8" id="KW-0436">Ligase</keyword>
<evidence type="ECO:0000256" key="4">
    <source>
        <dbReference type="ARBA" id="ARBA00022741"/>
    </source>
</evidence>
<name>A0A1F5GSR0_9BACT</name>
<comment type="caution">
    <text evidence="8">Lacks conserved residue(s) required for the propagation of feature annotation.</text>
</comment>
<keyword evidence="3 8" id="KW-0479">Metal-binding</keyword>
<dbReference type="FunFam" id="3.90.170.10:FF:000001">
    <property type="entry name" value="Adenylosuccinate synthetase"/>
    <property type="match status" value="1"/>
</dbReference>
<dbReference type="STRING" id="1797724.A3A48_00215"/>
<gene>
    <name evidence="8" type="primary">purA</name>
    <name evidence="9" type="ORF">A3A48_00215</name>
</gene>
<dbReference type="GO" id="GO:0046040">
    <property type="term" value="P:IMP metabolic process"/>
    <property type="evidence" value="ECO:0007669"/>
    <property type="project" value="TreeGrafter"/>
</dbReference>
<organism evidence="9 10">
    <name type="scientific">Candidatus Curtissbacteria bacterium RIFCSPLOWO2_01_FULL_37_9</name>
    <dbReference type="NCBI Taxonomy" id="1797724"/>
    <lineage>
        <taxon>Bacteria</taxon>
        <taxon>Candidatus Curtissiibacteriota</taxon>
    </lineage>
</organism>
<dbReference type="Gene3D" id="3.90.170.10">
    <property type="entry name" value="Adenylosuccinate Synthetase, subunit A, domain 3"/>
    <property type="match status" value="1"/>
</dbReference>
<evidence type="ECO:0000256" key="8">
    <source>
        <dbReference type="HAMAP-Rule" id="MF_00011"/>
    </source>
</evidence>
<dbReference type="InterPro" id="IPR042109">
    <property type="entry name" value="Adenylosuccinate_synth_dom1"/>
</dbReference>
<feature type="binding site" evidence="8">
    <location>
        <begin position="49"/>
        <end position="51"/>
    </location>
    <ligand>
        <name>GTP</name>
        <dbReference type="ChEBI" id="CHEBI:37565"/>
    </ligand>
</feature>
<feature type="binding site" description="in other chain" evidence="8">
    <location>
        <position position="136"/>
    </location>
    <ligand>
        <name>IMP</name>
        <dbReference type="ChEBI" id="CHEBI:58053"/>
        <note>ligand shared between dimeric partners</note>
    </ligand>
</feature>
<keyword evidence="8" id="KW-0963">Cytoplasm</keyword>
<feature type="binding site" description="in other chain" evidence="8">
    <location>
        <position position="225"/>
    </location>
    <ligand>
        <name>IMP</name>
        <dbReference type="ChEBI" id="CHEBI:58053"/>
        <note>ligand shared between dimeric partners</note>
    </ligand>
</feature>
<dbReference type="NCBIfam" id="TIGR00184">
    <property type="entry name" value="purA"/>
    <property type="match status" value="1"/>
</dbReference>
<dbReference type="CDD" id="cd03108">
    <property type="entry name" value="AdSS"/>
    <property type="match status" value="1"/>
</dbReference>
<dbReference type="GO" id="GO:0004019">
    <property type="term" value="F:adenylosuccinate synthase activity"/>
    <property type="evidence" value="ECO:0007669"/>
    <property type="project" value="UniProtKB-UniRule"/>
</dbReference>
<feature type="binding site" evidence="8">
    <location>
        <position position="49"/>
    </location>
    <ligand>
        <name>Mg(2+)</name>
        <dbReference type="ChEBI" id="CHEBI:18420"/>
    </ligand>
</feature>
<dbReference type="GO" id="GO:0000287">
    <property type="term" value="F:magnesium ion binding"/>
    <property type="evidence" value="ECO:0007669"/>
    <property type="project" value="UniProtKB-UniRule"/>
</dbReference>
<dbReference type="InterPro" id="IPR027417">
    <property type="entry name" value="P-loop_NTPase"/>
</dbReference>
<keyword evidence="7 8" id="KW-0342">GTP-binding</keyword>
<dbReference type="PANTHER" id="PTHR11846:SF0">
    <property type="entry name" value="ADENYLOSUCCINATE SYNTHETASE"/>
    <property type="match status" value="1"/>
</dbReference>
<dbReference type="AlphaFoldDB" id="A0A1F5GSR0"/>
<dbReference type="PANTHER" id="PTHR11846">
    <property type="entry name" value="ADENYLOSUCCINATE SYNTHETASE"/>
    <property type="match status" value="1"/>
</dbReference>
<dbReference type="SMART" id="SM00788">
    <property type="entry name" value="Adenylsucc_synt"/>
    <property type="match status" value="1"/>
</dbReference>
<feature type="active site" description="Proton donor" evidence="8">
    <location>
        <position position="50"/>
    </location>
</feature>
<dbReference type="NCBIfam" id="NF002223">
    <property type="entry name" value="PRK01117.1"/>
    <property type="match status" value="1"/>
</dbReference>
<accession>A0A1F5GSR0</accession>
<evidence type="ECO:0000313" key="9">
    <source>
        <dbReference type="EMBL" id="OGD94894.1"/>
    </source>
</evidence>
<evidence type="ECO:0000256" key="7">
    <source>
        <dbReference type="ARBA" id="ARBA00023134"/>
    </source>
</evidence>
<dbReference type="Pfam" id="PF00709">
    <property type="entry name" value="Adenylsucc_synt"/>
    <property type="match status" value="1"/>
</dbReference>
<comment type="catalytic activity">
    <reaction evidence="8">
        <text>IMP + L-aspartate + GTP = N(6)-(1,2-dicarboxyethyl)-AMP + GDP + phosphate + 2 H(+)</text>
        <dbReference type="Rhea" id="RHEA:15753"/>
        <dbReference type="ChEBI" id="CHEBI:15378"/>
        <dbReference type="ChEBI" id="CHEBI:29991"/>
        <dbReference type="ChEBI" id="CHEBI:37565"/>
        <dbReference type="ChEBI" id="CHEBI:43474"/>
        <dbReference type="ChEBI" id="CHEBI:57567"/>
        <dbReference type="ChEBI" id="CHEBI:58053"/>
        <dbReference type="ChEBI" id="CHEBI:58189"/>
        <dbReference type="EC" id="6.3.4.4"/>
    </reaction>
</comment>
<evidence type="ECO:0000256" key="1">
    <source>
        <dbReference type="ARBA" id="ARBA00011738"/>
    </source>
</evidence>
<keyword evidence="5 8" id="KW-0658">Purine biosynthesis</keyword>
<evidence type="ECO:0000256" key="6">
    <source>
        <dbReference type="ARBA" id="ARBA00022842"/>
    </source>
</evidence>
<proteinExistence type="inferred from homology"/>
<dbReference type="UniPathway" id="UPA00075">
    <property type="reaction ID" value="UER00335"/>
</dbReference>